<protein>
    <submittedName>
        <fullName evidence="2">Acyl-CoA oxidase 4</fullName>
    </submittedName>
</protein>
<feature type="domain" description="Acyl-CoA dehydrogenase/oxidase N-terminal" evidence="1">
    <location>
        <begin position="20"/>
        <end position="79"/>
    </location>
</feature>
<dbReference type="GO" id="GO:0003995">
    <property type="term" value="F:acyl-CoA dehydrogenase activity"/>
    <property type="evidence" value="ECO:0007669"/>
    <property type="project" value="InterPro"/>
</dbReference>
<dbReference type="PANTHER" id="PTHR43188">
    <property type="entry name" value="ACYL-COENZYME A OXIDASE"/>
    <property type="match status" value="1"/>
</dbReference>
<dbReference type="Proteomes" id="UP000245207">
    <property type="component" value="Unassembled WGS sequence"/>
</dbReference>
<dbReference type="OrthoDB" id="1730845at2759"/>
<evidence type="ECO:0000259" key="1">
    <source>
        <dbReference type="Pfam" id="PF02771"/>
    </source>
</evidence>
<proteinExistence type="predicted"/>
<reference evidence="2 3" key="1">
    <citation type="journal article" date="2018" name="Mol. Plant">
        <title>The genome of Artemisia annua provides insight into the evolution of Asteraceae family and artemisinin biosynthesis.</title>
        <authorList>
            <person name="Shen Q."/>
            <person name="Zhang L."/>
            <person name="Liao Z."/>
            <person name="Wang S."/>
            <person name="Yan T."/>
            <person name="Shi P."/>
            <person name="Liu M."/>
            <person name="Fu X."/>
            <person name="Pan Q."/>
            <person name="Wang Y."/>
            <person name="Lv Z."/>
            <person name="Lu X."/>
            <person name="Zhang F."/>
            <person name="Jiang W."/>
            <person name="Ma Y."/>
            <person name="Chen M."/>
            <person name="Hao X."/>
            <person name="Li L."/>
            <person name="Tang Y."/>
            <person name="Lv G."/>
            <person name="Zhou Y."/>
            <person name="Sun X."/>
            <person name="Brodelius P.E."/>
            <person name="Rose J.K.C."/>
            <person name="Tang K."/>
        </authorList>
    </citation>
    <scope>NUCLEOTIDE SEQUENCE [LARGE SCALE GENOMIC DNA]</scope>
    <source>
        <strain evidence="3">cv. Huhao1</strain>
        <tissue evidence="2">Leaf</tissue>
    </source>
</reference>
<evidence type="ECO:0000313" key="3">
    <source>
        <dbReference type="Proteomes" id="UP000245207"/>
    </source>
</evidence>
<name>A0A2U1KLX8_ARTAN</name>
<dbReference type="InterPro" id="IPR037069">
    <property type="entry name" value="AcylCoA_DH/ox_N_sf"/>
</dbReference>
<dbReference type="Gene3D" id="1.10.540.10">
    <property type="entry name" value="Acyl-CoA dehydrogenase/oxidase, N-terminal domain"/>
    <property type="match status" value="1"/>
</dbReference>
<dbReference type="GO" id="GO:0006635">
    <property type="term" value="P:fatty acid beta-oxidation"/>
    <property type="evidence" value="ECO:0007669"/>
    <property type="project" value="InterPro"/>
</dbReference>
<keyword evidence="3" id="KW-1185">Reference proteome</keyword>
<dbReference type="PANTHER" id="PTHR43188:SF1">
    <property type="entry name" value="ACYL-COA DEHYDROGENASE"/>
    <property type="match status" value="1"/>
</dbReference>
<dbReference type="InterPro" id="IPR013786">
    <property type="entry name" value="AcylCoA_DH/ox_N"/>
</dbReference>
<dbReference type="InterPro" id="IPR009100">
    <property type="entry name" value="AcylCoA_DH/oxidase_NM_dom_sf"/>
</dbReference>
<gene>
    <name evidence="2" type="ORF">CTI12_AA588130</name>
</gene>
<dbReference type="GO" id="GO:0050660">
    <property type="term" value="F:flavin adenine dinucleotide binding"/>
    <property type="evidence" value="ECO:0007669"/>
    <property type="project" value="InterPro"/>
</dbReference>
<dbReference type="STRING" id="35608.A0A2U1KLX8"/>
<comment type="caution">
    <text evidence="2">The sequence shown here is derived from an EMBL/GenBank/DDBJ whole genome shotgun (WGS) entry which is preliminary data.</text>
</comment>
<dbReference type="GO" id="GO:0005777">
    <property type="term" value="C:peroxisome"/>
    <property type="evidence" value="ECO:0007669"/>
    <property type="project" value="TreeGrafter"/>
</dbReference>
<dbReference type="InterPro" id="IPR045008">
    <property type="entry name" value="ACX4-like"/>
</dbReference>
<organism evidence="2 3">
    <name type="scientific">Artemisia annua</name>
    <name type="common">Sweet wormwood</name>
    <dbReference type="NCBI Taxonomy" id="35608"/>
    <lineage>
        <taxon>Eukaryota</taxon>
        <taxon>Viridiplantae</taxon>
        <taxon>Streptophyta</taxon>
        <taxon>Embryophyta</taxon>
        <taxon>Tracheophyta</taxon>
        <taxon>Spermatophyta</taxon>
        <taxon>Magnoliopsida</taxon>
        <taxon>eudicotyledons</taxon>
        <taxon>Gunneridae</taxon>
        <taxon>Pentapetalae</taxon>
        <taxon>asterids</taxon>
        <taxon>campanulids</taxon>
        <taxon>Asterales</taxon>
        <taxon>Asteraceae</taxon>
        <taxon>Asteroideae</taxon>
        <taxon>Anthemideae</taxon>
        <taxon>Artemisiinae</taxon>
        <taxon>Artemisia</taxon>
    </lineage>
</organism>
<dbReference type="AlphaFoldDB" id="A0A2U1KLX8"/>
<dbReference type="EMBL" id="PKPP01016486">
    <property type="protein sequence ID" value="PWA37663.1"/>
    <property type="molecule type" value="Genomic_DNA"/>
</dbReference>
<accession>A0A2U1KLX8</accession>
<sequence length="81" mass="8741">MGQLPRINFYYQFANLFTPEEQALRPKEKAVFPFQIVLKLGALNIVGGTIKAYGCIGLSVTTNALITAEIASVDASYSSGL</sequence>
<evidence type="ECO:0000313" key="2">
    <source>
        <dbReference type="EMBL" id="PWA37663.1"/>
    </source>
</evidence>
<dbReference type="SUPFAM" id="SSF56645">
    <property type="entry name" value="Acyl-CoA dehydrogenase NM domain-like"/>
    <property type="match status" value="1"/>
</dbReference>
<dbReference type="Pfam" id="PF02771">
    <property type="entry name" value="Acyl-CoA_dh_N"/>
    <property type="match status" value="1"/>
</dbReference>